<keyword evidence="4 8" id="KW-0288">FMN</keyword>
<accession>A0ABU2KMC3</accession>
<dbReference type="EC" id="1.-.-.-" evidence="8"/>
<dbReference type="RefSeq" id="WP_311402785.1">
    <property type="nucleotide sequence ID" value="NZ_JAVRBG010000022.1"/>
</dbReference>
<dbReference type="PANTHER" id="PTHR43821">
    <property type="entry name" value="NAD(P)H NITROREDUCTASE YDJA-RELATED"/>
    <property type="match status" value="1"/>
</dbReference>
<dbReference type="Proteomes" id="UP001182991">
    <property type="component" value="Unassembled WGS sequence"/>
</dbReference>
<evidence type="ECO:0000313" key="10">
    <source>
        <dbReference type="EMBL" id="MDT0295858.1"/>
    </source>
</evidence>
<evidence type="ECO:0000256" key="6">
    <source>
        <dbReference type="ARBA" id="ARBA00023002"/>
    </source>
</evidence>
<dbReference type="PANTHER" id="PTHR43821:SF1">
    <property type="entry name" value="NAD(P)H NITROREDUCTASE YDJA-RELATED"/>
    <property type="match status" value="1"/>
</dbReference>
<keyword evidence="7 8" id="KW-0520">NAD</keyword>
<evidence type="ECO:0000259" key="9">
    <source>
        <dbReference type="Pfam" id="PF00881"/>
    </source>
</evidence>
<dbReference type="InterPro" id="IPR052530">
    <property type="entry name" value="NAD(P)H_nitroreductase"/>
</dbReference>
<dbReference type="SUPFAM" id="SSF55469">
    <property type="entry name" value="FMN-dependent nitroreductase-like"/>
    <property type="match status" value="1"/>
</dbReference>
<reference evidence="11" key="1">
    <citation type="submission" date="2023-07" db="EMBL/GenBank/DDBJ databases">
        <title>Isolating and identifying novel microbial strains from the Mariana Trench.</title>
        <authorList>
            <person name="Fu H."/>
        </authorList>
    </citation>
    <scope>NUCLEOTIDE SEQUENCE [LARGE SCALE GENOMIC DNA]</scope>
    <source>
        <strain evidence="11">T-y2</strain>
    </source>
</reference>
<keyword evidence="3 8" id="KW-0285">Flavoprotein</keyword>
<evidence type="ECO:0000256" key="7">
    <source>
        <dbReference type="ARBA" id="ARBA00023027"/>
    </source>
</evidence>
<feature type="domain" description="Nitroreductase" evidence="9">
    <location>
        <begin position="6"/>
        <end position="162"/>
    </location>
</feature>
<evidence type="ECO:0000313" key="11">
    <source>
        <dbReference type="Proteomes" id="UP001182991"/>
    </source>
</evidence>
<evidence type="ECO:0000256" key="1">
    <source>
        <dbReference type="ARBA" id="ARBA00001917"/>
    </source>
</evidence>
<dbReference type="InterPro" id="IPR026021">
    <property type="entry name" value="YdjA-like"/>
</dbReference>
<dbReference type="Pfam" id="PF00881">
    <property type="entry name" value="Nitroreductase"/>
    <property type="match status" value="1"/>
</dbReference>
<organism evidence="10 11">
    <name type="scientific">Mesonia ostreae</name>
    <dbReference type="NCBI Taxonomy" id="861110"/>
    <lineage>
        <taxon>Bacteria</taxon>
        <taxon>Pseudomonadati</taxon>
        <taxon>Bacteroidota</taxon>
        <taxon>Flavobacteriia</taxon>
        <taxon>Flavobacteriales</taxon>
        <taxon>Flavobacteriaceae</taxon>
        <taxon>Mesonia</taxon>
    </lineage>
</organism>
<keyword evidence="6 8" id="KW-0560">Oxidoreductase</keyword>
<dbReference type="CDD" id="cd02135">
    <property type="entry name" value="YdjA-like"/>
    <property type="match status" value="1"/>
</dbReference>
<comment type="similarity">
    <text evidence="2 8">Belongs to the nitroreductase family.</text>
</comment>
<evidence type="ECO:0000256" key="5">
    <source>
        <dbReference type="ARBA" id="ARBA00022857"/>
    </source>
</evidence>
<dbReference type="PIRSF" id="PIRSF000232">
    <property type="entry name" value="YdjA"/>
    <property type="match status" value="1"/>
</dbReference>
<dbReference type="Gene3D" id="3.40.109.10">
    <property type="entry name" value="NADH Oxidase"/>
    <property type="match status" value="1"/>
</dbReference>
<comment type="cofactor">
    <cofactor evidence="1 8">
        <name>FMN</name>
        <dbReference type="ChEBI" id="CHEBI:58210"/>
    </cofactor>
</comment>
<comment type="caution">
    <text evidence="10">The sequence shown here is derived from an EMBL/GenBank/DDBJ whole genome shotgun (WGS) entry which is preliminary data.</text>
</comment>
<dbReference type="InterPro" id="IPR029479">
    <property type="entry name" value="Nitroreductase"/>
</dbReference>
<name>A0ABU2KMC3_9FLAO</name>
<sequence length="183" mass="21580">MILKTIQQRRSIFPAQYSKEPVRNEQIEQLFEAANWAPTHRKTEPWRFYVVTGDRLENLGDFLAKTYRTTTDKFSEFKFEKIKAKPQQASHVIVICMERDPKERVPEWEEIAATAMAVQNMWLMATELKLGSYWSSPSLVEHMEKFLPMKENEKCLGLFYVGNYDDESPRGVRQPIENKVTWL</sequence>
<proteinExistence type="inferred from homology"/>
<protein>
    <recommendedName>
        <fullName evidence="8">Putative NAD(P)H nitroreductase</fullName>
        <ecNumber evidence="8">1.-.-.-</ecNumber>
    </recommendedName>
</protein>
<gene>
    <name evidence="10" type="ORF">RLT85_14590</name>
</gene>
<keyword evidence="5 8" id="KW-0521">NADP</keyword>
<evidence type="ECO:0000256" key="3">
    <source>
        <dbReference type="ARBA" id="ARBA00022630"/>
    </source>
</evidence>
<dbReference type="EMBL" id="JAVRBG010000022">
    <property type="protein sequence ID" value="MDT0295858.1"/>
    <property type="molecule type" value="Genomic_DNA"/>
</dbReference>
<evidence type="ECO:0000256" key="4">
    <source>
        <dbReference type="ARBA" id="ARBA00022643"/>
    </source>
</evidence>
<evidence type="ECO:0000256" key="2">
    <source>
        <dbReference type="ARBA" id="ARBA00007118"/>
    </source>
</evidence>
<keyword evidence="11" id="KW-1185">Reference proteome</keyword>
<evidence type="ECO:0000256" key="8">
    <source>
        <dbReference type="PIRNR" id="PIRNR000232"/>
    </source>
</evidence>
<dbReference type="InterPro" id="IPR000415">
    <property type="entry name" value="Nitroreductase-like"/>
</dbReference>